<dbReference type="FunFam" id="3.30.950.10:FF:000001">
    <property type="entry name" value="Siroheme synthase"/>
    <property type="match status" value="1"/>
</dbReference>
<dbReference type="EMBL" id="CP002069">
    <property type="protein sequence ID" value="ADI73230.1"/>
    <property type="molecule type" value="Genomic_DNA"/>
</dbReference>
<dbReference type="RefSeq" id="WP_013193798.1">
    <property type="nucleotide sequence ID" value="NC_014253.1"/>
</dbReference>
<evidence type="ECO:0000256" key="3">
    <source>
        <dbReference type="ARBA" id="ARBA00022603"/>
    </source>
</evidence>
<dbReference type="Proteomes" id="UP000000391">
    <property type="component" value="Chromosome"/>
</dbReference>
<dbReference type="GO" id="GO:0004851">
    <property type="term" value="F:uroporphyrin-III C-methyltransferase activity"/>
    <property type="evidence" value="ECO:0007669"/>
    <property type="project" value="UniProtKB-EC"/>
</dbReference>
<keyword evidence="3 7" id="KW-0489">Methyltransferase</keyword>
<dbReference type="PROSITE" id="PS00839">
    <property type="entry name" value="SUMT_1"/>
    <property type="match status" value="1"/>
</dbReference>
<evidence type="ECO:0000256" key="2">
    <source>
        <dbReference type="ARBA" id="ARBA00012162"/>
    </source>
</evidence>
<proteinExistence type="inferred from homology"/>
<dbReference type="InterPro" id="IPR035996">
    <property type="entry name" value="4pyrrol_Methylase_sf"/>
</dbReference>
<dbReference type="NCBIfam" id="TIGR01469">
    <property type="entry name" value="cobA_cysG_Cterm"/>
    <property type="match status" value="1"/>
</dbReference>
<organism evidence="9 10">
    <name type="scientific">Methanohalobium evestigatum (strain ATCC BAA-1072 / DSM 3721 / NBRC 107634 / OCM 161 / Z-7303)</name>
    <dbReference type="NCBI Taxonomy" id="644295"/>
    <lineage>
        <taxon>Archaea</taxon>
        <taxon>Methanobacteriati</taxon>
        <taxon>Methanobacteriota</taxon>
        <taxon>Stenosarchaea group</taxon>
        <taxon>Methanomicrobia</taxon>
        <taxon>Methanosarcinales</taxon>
        <taxon>Methanosarcinaceae</taxon>
        <taxon>Methanohalobium</taxon>
    </lineage>
</organism>
<evidence type="ECO:0000313" key="9">
    <source>
        <dbReference type="EMBL" id="ADI73230.1"/>
    </source>
</evidence>
<dbReference type="InterPro" id="IPR003043">
    <property type="entry name" value="Uropor_MeTrfase_CS"/>
</dbReference>
<dbReference type="InterPro" id="IPR014777">
    <property type="entry name" value="4pyrrole_Mease_sub1"/>
</dbReference>
<evidence type="ECO:0000256" key="6">
    <source>
        <dbReference type="ARBA" id="ARBA00023244"/>
    </source>
</evidence>
<evidence type="ECO:0000256" key="7">
    <source>
        <dbReference type="RuleBase" id="RU003960"/>
    </source>
</evidence>
<dbReference type="NCBIfam" id="NF004790">
    <property type="entry name" value="PRK06136.1"/>
    <property type="match status" value="1"/>
</dbReference>
<name>D7E6K8_METEZ</name>
<keyword evidence="10" id="KW-1185">Reference proteome</keyword>
<dbReference type="GO" id="GO:0032259">
    <property type="term" value="P:methylation"/>
    <property type="evidence" value="ECO:0007669"/>
    <property type="project" value="UniProtKB-KW"/>
</dbReference>
<dbReference type="Pfam" id="PF00590">
    <property type="entry name" value="TP_methylase"/>
    <property type="match status" value="1"/>
</dbReference>
<comment type="similarity">
    <text evidence="7">Belongs to the precorrin methyltransferase family.</text>
</comment>
<protein>
    <recommendedName>
        <fullName evidence="2">uroporphyrinogen-III C-methyltransferase</fullName>
        <ecNumber evidence="2">2.1.1.107</ecNumber>
    </recommendedName>
</protein>
<dbReference type="OrthoDB" id="24444at2157"/>
<dbReference type="InterPro" id="IPR006366">
    <property type="entry name" value="CobA/CysG_C"/>
</dbReference>
<dbReference type="InterPro" id="IPR050161">
    <property type="entry name" value="Siro_Cobalamin_biosynth"/>
</dbReference>
<accession>D7E6K8</accession>
<dbReference type="InterPro" id="IPR000878">
    <property type="entry name" value="4pyrrol_Mease"/>
</dbReference>
<dbReference type="EC" id="2.1.1.107" evidence="2"/>
<dbReference type="PROSITE" id="PS00840">
    <property type="entry name" value="SUMT_2"/>
    <property type="match status" value="1"/>
</dbReference>
<dbReference type="PANTHER" id="PTHR45790">
    <property type="entry name" value="SIROHEME SYNTHASE-RELATED"/>
    <property type="match status" value="1"/>
</dbReference>
<keyword evidence="4 7" id="KW-0808">Transferase</keyword>
<comment type="subunit">
    <text evidence="1">Homodimer.</text>
</comment>
<evidence type="ECO:0000259" key="8">
    <source>
        <dbReference type="Pfam" id="PF00590"/>
    </source>
</evidence>
<dbReference type="Gene3D" id="3.40.1010.10">
    <property type="entry name" value="Cobalt-precorrin-4 Transmethylase, Domain 1"/>
    <property type="match status" value="1"/>
</dbReference>
<gene>
    <name evidence="9" type="ordered locus">Metev_0303</name>
</gene>
<reference evidence="9 10" key="1">
    <citation type="submission" date="2010-06" db="EMBL/GenBank/DDBJ databases">
        <title>Complete sequence chromosome of Methanohalobium evestigatum Z-7303.</title>
        <authorList>
            <consortium name="US DOE Joint Genome Institute"/>
            <person name="Lucas S."/>
            <person name="Copeland A."/>
            <person name="Lapidus A."/>
            <person name="Cheng J.-F."/>
            <person name="Bruce D."/>
            <person name="Goodwin L."/>
            <person name="Pitluck S."/>
            <person name="Saunders E."/>
            <person name="Detter J.C."/>
            <person name="Han C."/>
            <person name="Tapia R."/>
            <person name="Land M."/>
            <person name="Hauser L."/>
            <person name="Kyrpides N."/>
            <person name="Mikhailova N."/>
            <person name="Sieprawska-Lupa M."/>
            <person name="Whitman W.B."/>
            <person name="Anderson I."/>
            <person name="Woyke T."/>
        </authorList>
    </citation>
    <scope>NUCLEOTIDE SEQUENCE [LARGE SCALE GENOMIC DNA]</scope>
    <source>
        <strain evidence="10">ATCC BAA-1072 / DSM 3721 / NBRC 107634 / OCM 161 / Z-7303</strain>
    </source>
</reference>
<keyword evidence="6" id="KW-0627">Porphyrin biosynthesis</keyword>
<evidence type="ECO:0000313" key="10">
    <source>
        <dbReference type="Proteomes" id="UP000000391"/>
    </source>
</evidence>
<dbReference type="AlphaFoldDB" id="D7E6K8"/>
<dbReference type="FunFam" id="3.40.1010.10:FF:000001">
    <property type="entry name" value="Siroheme synthase"/>
    <property type="match status" value="1"/>
</dbReference>
<dbReference type="HOGENOM" id="CLU_011276_7_0_2"/>
<dbReference type="Gene3D" id="3.30.950.10">
    <property type="entry name" value="Methyltransferase, Cobalt-precorrin-4 Transmethylase, Domain 2"/>
    <property type="match status" value="1"/>
</dbReference>
<sequence length="250" mass="26929">MNQKNGKVFLVGSGPGDPELLTLKADRLIKSADVMVCDQLPGKKILESIPESVEKIDAGKSAGDHKLSQNEINQVLVNKAREGKTVVRLKGGDPYIFGRGGEEAEELIKEGINFEVVPGITSAIAVPAYAGIPLTHRDHASMVTFITGHEDPTKDESSLDWESLANFEGTIVILMGVKRLKQNAQQLIKHGKNPKTPVAIIENGTHSDQRVTVGSIESIADIAEDRGVKPPAITVIGDVVKLRNKLGFND</sequence>
<feature type="domain" description="Tetrapyrrole methylase" evidence="8">
    <location>
        <begin position="7"/>
        <end position="219"/>
    </location>
</feature>
<dbReference type="GeneID" id="9345916"/>
<keyword evidence="5" id="KW-0949">S-adenosyl-L-methionine</keyword>
<dbReference type="STRING" id="644295.Metev_0303"/>
<dbReference type="InterPro" id="IPR014776">
    <property type="entry name" value="4pyrrole_Mease_sub2"/>
</dbReference>
<evidence type="ECO:0000256" key="4">
    <source>
        <dbReference type="ARBA" id="ARBA00022679"/>
    </source>
</evidence>
<dbReference type="SUPFAM" id="SSF53790">
    <property type="entry name" value="Tetrapyrrole methylase"/>
    <property type="match status" value="1"/>
</dbReference>
<dbReference type="PANTHER" id="PTHR45790:SF3">
    <property type="entry name" value="S-ADENOSYL-L-METHIONINE-DEPENDENT UROPORPHYRINOGEN III METHYLTRANSFERASE, CHLOROPLASTIC"/>
    <property type="match status" value="1"/>
</dbReference>
<dbReference type="GO" id="GO:0019354">
    <property type="term" value="P:siroheme biosynthetic process"/>
    <property type="evidence" value="ECO:0007669"/>
    <property type="project" value="InterPro"/>
</dbReference>
<evidence type="ECO:0000256" key="5">
    <source>
        <dbReference type="ARBA" id="ARBA00022691"/>
    </source>
</evidence>
<evidence type="ECO:0000256" key="1">
    <source>
        <dbReference type="ARBA" id="ARBA00011738"/>
    </source>
</evidence>
<dbReference type="CDD" id="cd11642">
    <property type="entry name" value="SUMT"/>
    <property type="match status" value="1"/>
</dbReference>
<dbReference type="KEGG" id="mev:Metev_0303"/>